<feature type="transmembrane region" description="Helical" evidence="1">
    <location>
        <begin position="217"/>
        <end position="239"/>
    </location>
</feature>
<protein>
    <submittedName>
        <fullName evidence="3">Glycosyltransferase family 39 protein</fullName>
    </submittedName>
</protein>
<evidence type="ECO:0000259" key="2">
    <source>
        <dbReference type="Pfam" id="PF13231"/>
    </source>
</evidence>
<dbReference type="EMBL" id="VBTH01000005">
    <property type="protein sequence ID" value="TLQ04795.1"/>
    <property type="molecule type" value="Genomic_DNA"/>
</dbReference>
<feature type="transmembrane region" description="Helical" evidence="1">
    <location>
        <begin position="120"/>
        <end position="139"/>
    </location>
</feature>
<feature type="transmembrane region" description="Helical" evidence="1">
    <location>
        <begin position="96"/>
        <end position="114"/>
    </location>
</feature>
<keyword evidence="1" id="KW-0812">Transmembrane</keyword>
<feature type="transmembrane region" description="Helical" evidence="1">
    <location>
        <begin position="328"/>
        <end position="348"/>
    </location>
</feature>
<comment type="caution">
    <text evidence="3">The sequence shown here is derived from an EMBL/GenBank/DDBJ whole genome shotgun (WGS) entry which is preliminary data.</text>
</comment>
<feature type="domain" description="Glycosyltransferase RgtA/B/C/D-like" evidence="2">
    <location>
        <begin position="72"/>
        <end position="236"/>
    </location>
</feature>
<feature type="transmembrane region" description="Helical" evidence="1">
    <location>
        <begin position="184"/>
        <end position="205"/>
    </location>
</feature>
<feature type="transmembrane region" description="Helical" evidence="1">
    <location>
        <begin position="305"/>
        <end position="322"/>
    </location>
</feature>
<proteinExistence type="predicted"/>
<dbReference type="RefSeq" id="WP_138474084.1">
    <property type="nucleotide sequence ID" value="NZ_VBTH01000005.1"/>
</dbReference>
<keyword evidence="1" id="KW-0472">Membrane</keyword>
<sequence length="504" mass="57586">MRAIRDKEVRRDKLLFLISILILVLFTLLVLPSSPLRSGNTWDDANAMLRIGQLWMNGTLPFRDVFEQRGLVMYLIYFIANLFSSHGYVGLYIVELMNLFAILVLSKLVISNFFNGERQLQSSFGALITVLLIMTNYSFKNGGSPEEFSLPWILMSILYVQRYAKKQNAKYFIPVGIGLAMVFNIKYSLIGPWVALGIITFYLIFRLGENIFKKIMMVLGYGALGLLVVFVPVVIYLTLTHSTEAFINAYFIENLSGYTKESLPLMGHMVEALGMGLRELASKNVVLTLAFFLATLALKDRSKAVAVHLIFIMTMMLSYWALRPMDYMVLILVFEMYFTIILSLSQYLNVINVELYLGAITIAFGLFTFVSSNLNPSFKLATFGSPNADVVSSRFADKIDQLGGAESLLYYNTIDFGVERYTSIPGSFRYFERTNLKLKEKDVEMDSIVRKGRADFIIVNDNNVHRDLMKKYKVVETGYKIKYNFYNNRSATENKVKLYLMQKK</sequence>
<accession>A0A5R9BW46</accession>
<dbReference type="InterPro" id="IPR038731">
    <property type="entry name" value="RgtA/B/C-like"/>
</dbReference>
<gene>
    <name evidence="3" type="ORF">FEZ51_03925</name>
</gene>
<dbReference type="Pfam" id="PF13231">
    <property type="entry name" value="PMT_2"/>
    <property type="match status" value="1"/>
</dbReference>
<evidence type="ECO:0000256" key="1">
    <source>
        <dbReference type="SAM" id="Phobius"/>
    </source>
</evidence>
<keyword evidence="1" id="KW-1133">Transmembrane helix</keyword>
<feature type="transmembrane region" description="Helical" evidence="1">
    <location>
        <begin position="12"/>
        <end position="31"/>
    </location>
</feature>
<organism evidence="3 4">
    <name type="scientific">Pediococcus stilesii</name>
    <dbReference type="NCBI Taxonomy" id="331679"/>
    <lineage>
        <taxon>Bacteria</taxon>
        <taxon>Bacillati</taxon>
        <taxon>Bacillota</taxon>
        <taxon>Bacilli</taxon>
        <taxon>Lactobacillales</taxon>
        <taxon>Lactobacillaceae</taxon>
        <taxon>Pediococcus</taxon>
    </lineage>
</organism>
<name>A0A5R9BW46_9LACO</name>
<dbReference type="Proteomes" id="UP000305541">
    <property type="component" value="Unassembled WGS sequence"/>
</dbReference>
<dbReference type="OrthoDB" id="5056808at2"/>
<keyword evidence="3" id="KW-0808">Transferase</keyword>
<evidence type="ECO:0000313" key="3">
    <source>
        <dbReference type="EMBL" id="TLQ04795.1"/>
    </source>
</evidence>
<reference evidence="3 4" key="1">
    <citation type="submission" date="2019-05" db="EMBL/GenBank/DDBJ databases">
        <title>The metagenome of a microbial culture collection derived from dairy environment covers the genomic content of the human microbiome.</title>
        <authorList>
            <person name="Roder T."/>
            <person name="Wuthrich D."/>
            <person name="Sattari Z."/>
            <person name="Von Ah U."/>
            <person name="Bar C."/>
            <person name="Ronchi F."/>
            <person name="Macpherson A.J."/>
            <person name="Ganal-Vonarburg S.C."/>
            <person name="Bruggmann R."/>
            <person name="Vergeres G."/>
        </authorList>
    </citation>
    <scope>NUCLEOTIDE SEQUENCE [LARGE SCALE GENOMIC DNA]</scope>
    <source>
        <strain evidence="3 4">FAM 18815</strain>
    </source>
</reference>
<evidence type="ECO:0000313" key="4">
    <source>
        <dbReference type="Proteomes" id="UP000305541"/>
    </source>
</evidence>
<dbReference type="GO" id="GO:0016740">
    <property type="term" value="F:transferase activity"/>
    <property type="evidence" value="ECO:0007669"/>
    <property type="project" value="UniProtKB-KW"/>
</dbReference>
<dbReference type="AlphaFoldDB" id="A0A5R9BW46"/>
<feature type="transmembrane region" description="Helical" evidence="1">
    <location>
        <begin position="355"/>
        <end position="374"/>
    </location>
</feature>